<feature type="coiled-coil region" evidence="7">
    <location>
        <begin position="292"/>
        <end position="330"/>
    </location>
</feature>
<sequence>MNRNEREWFIPEEELVSGMVYIWQINVKSKLRGWDKNDSPGRSAQVLWRYRTAPLYEGQSFSRTESWASRVMETCDPLHIVKVGRLPEELNTTEPQRQALGSTLQSQLEGVEPKLSDQAQELNRLCSELGTTDLEKHLEILVLENDRLKQELNGCQLQLQQLRLSLSGCTGCQHSKENAQLREQTTDLQLELGEKTQLLAKLQQHLQDVLQDKTEREERLNKRIRDCHLALAKQPTSSVKYITKKVEVESPRTKQDLEETQGRNHYLQEQIVIQRRLLAEQEQQLQDSWRTSAQLQAQIMMYEAELERTRGELLEAFQAMEDEKNQAIEEVFLQARTEMKTVHENLNGVRMNLLSIQPALKTLTSDYNCLKNHVRDFPCLLQDAVNQTKREIYQAVEEVQKTNQDLLRKYKREMQLRKKCHNELVRLRGNIRVLCRVRPVNQDDGTGLETRNIISFDSDDESVLYVSHRGKISMFELDKVFQPHAVQTDIFQEVQALITSCIDGYNVCIFAYGQTGSGKTYTMEGSPEDPGINQRALRLLFGEVAERSTDWDLTITVSMAEIYNETLRDLLGSDSQKIEDLTMRNLLAKDPNEKLEIKLSPDGSGQLYVPGLIQIRVFELGRVNRATDFTNVNERSSRSHALLIVSVSGINLTSGVRTTGKLNLVDLAGSERVGKSGAEGPRLREAQNINKSLLALGDVICALRSKQPYIPFRNSKLTYLLQDSLSGDSKTLMMVQVSPMEKNVNETVCSLKFAQRVRSVELGAVVRRAENHYSSRQDYELESPSQATQQGRFNISHSGGKTTAGKRRLMASGEVNHRQGSAALPAL</sequence>
<dbReference type="GO" id="GO:0003777">
    <property type="term" value="F:microtubule motor activity"/>
    <property type="evidence" value="ECO:0007669"/>
    <property type="project" value="InterPro"/>
</dbReference>
<evidence type="ECO:0000256" key="8">
    <source>
        <dbReference type="SAM" id="MobiDB-lite"/>
    </source>
</evidence>
<comment type="similarity">
    <text evidence="5 6">Belongs to the TRAFAC class myosin-kinesin ATPase superfamily. Kinesin family.</text>
</comment>
<keyword evidence="7" id="KW-0175">Coiled coil</keyword>
<reference evidence="10 11" key="1">
    <citation type="journal article" date="2018" name="Nat. Ecol. Evol.">
        <title>Shark genomes provide insights into elasmobranch evolution and the origin of vertebrates.</title>
        <authorList>
            <person name="Hara Y"/>
            <person name="Yamaguchi K"/>
            <person name="Onimaru K"/>
            <person name="Kadota M"/>
            <person name="Koyanagi M"/>
            <person name="Keeley SD"/>
            <person name="Tatsumi K"/>
            <person name="Tanaka K"/>
            <person name="Motone F"/>
            <person name="Kageyama Y"/>
            <person name="Nozu R"/>
            <person name="Adachi N"/>
            <person name="Nishimura O"/>
            <person name="Nakagawa R"/>
            <person name="Tanegashima C"/>
            <person name="Kiyatake I"/>
            <person name="Matsumoto R"/>
            <person name="Murakumo K"/>
            <person name="Nishida K"/>
            <person name="Terakita A"/>
            <person name="Kuratani S"/>
            <person name="Sato K"/>
            <person name="Hyodo S Kuraku.S."/>
        </authorList>
    </citation>
    <scope>NUCLEOTIDE SEQUENCE [LARGE SCALE GENOMIC DNA]</scope>
</reference>
<keyword evidence="11" id="KW-1185">Reference proteome</keyword>
<dbReference type="GO" id="GO:0007018">
    <property type="term" value="P:microtubule-based movement"/>
    <property type="evidence" value="ECO:0007669"/>
    <property type="project" value="InterPro"/>
</dbReference>
<evidence type="ECO:0000256" key="4">
    <source>
        <dbReference type="ARBA" id="ARBA00023212"/>
    </source>
</evidence>
<dbReference type="AlphaFoldDB" id="A0A401PG65"/>
<protein>
    <recommendedName>
        <fullName evidence="6">Kinesin-like protein</fullName>
    </recommendedName>
</protein>
<dbReference type="OrthoDB" id="3176171at2759"/>
<dbReference type="STRING" id="75743.A0A401PG65"/>
<dbReference type="PANTHER" id="PTHR47972">
    <property type="entry name" value="KINESIN-LIKE PROTEIN KLP-3"/>
    <property type="match status" value="1"/>
</dbReference>
<keyword evidence="4" id="KW-0963">Cytoplasm</keyword>
<dbReference type="EMBL" id="BFAA01003585">
    <property type="protein sequence ID" value="GCB72105.1"/>
    <property type="molecule type" value="Genomic_DNA"/>
</dbReference>
<dbReference type="GO" id="GO:0008017">
    <property type="term" value="F:microtubule binding"/>
    <property type="evidence" value="ECO:0007669"/>
    <property type="project" value="InterPro"/>
</dbReference>
<dbReference type="PANTHER" id="PTHR47972:SF5">
    <property type="entry name" value="KINESIN-LIKE PROTEIN KIFC3"/>
    <property type="match status" value="1"/>
</dbReference>
<dbReference type="PRINTS" id="PR00380">
    <property type="entry name" value="KINESINHEAVY"/>
</dbReference>
<dbReference type="GO" id="GO:0005874">
    <property type="term" value="C:microtubule"/>
    <property type="evidence" value="ECO:0007669"/>
    <property type="project" value="UniProtKB-KW"/>
</dbReference>
<dbReference type="SMART" id="SM00129">
    <property type="entry name" value="KISc"/>
    <property type="match status" value="1"/>
</dbReference>
<dbReference type="OMA" id="XNIRVIA"/>
<evidence type="ECO:0000313" key="10">
    <source>
        <dbReference type="EMBL" id="GCB72105.1"/>
    </source>
</evidence>
<evidence type="ECO:0000256" key="3">
    <source>
        <dbReference type="ARBA" id="ARBA00022840"/>
    </source>
</evidence>
<comment type="caution">
    <text evidence="10">The sequence shown here is derived from an EMBL/GenBank/DDBJ whole genome shotgun (WGS) entry which is preliminary data.</text>
</comment>
<keyword evidence="3 5" id="KW-0067">ATP-binding</keyword>
<organism evidence="10 11">
    <name type="scientific">Scyliorhinus torazame</name>
    <name type="common">Cloudy catshark</name>
    <name type="synonym">Catulus torazame</name>
    <dbReference type="NCBI Taxonomy" id="75743"/>
    <lineage>
        <taxon>Eukaryota</taxon>
        <taxon>Metazoa</taxon>
        <taxon>Chordata</taxon>
        <taxon>Craniata</taxon>
        <taxon>Vertebrata</taxon>
        <taxon>Chondrichthyes</taxon>
        <taxon>Elasmobranchii</taxon>
        <taxon>Galeomorphii</taxon>
        <taxon>Galeoidea</taxon>
        <taxon>Carcharhiniformes</taxon>
        <taxon>Scyliorhinidae</taxon>
        <taxon>Scyliorhinus</taxon>
    </lineage>
</organism>
<keyword evidence="2 5" id="KW-0547">Nucleotide-binding</keyword>
<dbReference type="InterPro" id="IPR027640">
    <property type="entry name" value="Kinesin-like_fam"/>
</dbReference>
<dbReference type="CDD" id="cd01366">
    <property type="entry name" value="KISc_C_terminal"/>
    <property type="match status" value="1"/>
</dbReference>
<evidence type="ECO:0000256" key="1">
    <source>
        <dbReference type="ARBA" id="ARBA00004245"/>
    </source>
</evidence>
<dbReference type="PROSITE" id="PS00411">
    <property type="entry name" value="KINESIN_MOTOR_1"/>
    <property type="match status" value="1"/>
</dbReference>
<dbReference type="GO" id="GO:0005524">
    <property type="term" value="F:ATP binding"/>
    <property type="evidence" value="ECO:0007669"/>
    <property type="project" value="UniProtKB-UniRule"/>
</dbReference>
<comment type="subcellular location">
    <subcellularLocation>
        <location evidence="1">Cytoplasm</location>
        <location evidence="1">Cytoskeleton</location>
    </subcellularLocation>
</comment>
<dbReference type="Pfam" id="PF00225">
    <property type="entry name" value="Kinesin"/>
    <property type="match status" value="1"/>
</dbReference>
<dbReference type="InterPro" id="IPR019821">
    <property type="entry name" value="Kinesin_motor_CS"/>
</dbReference>
<evidence type="ECO:0000256" key="5">
    <source>
        <dbReference type="PROSITE-ProRule" id="PRU00283"/>
    </source>
</evidence>
<keyword evidence="4" id="KW-0206">Cytoskeleton</keyword>
<evidence type="ECO:0000256" key="7">
    <source>
        <dbReference type="SAM" id="Coils"/>
    </source>
</evidence>
<feature type="coiled-coil region" evidence="7">
    <location>
        <begin position="385"/>
        <end position="416"/>
    </location>
</feature>
<dbReference type="InterPro" id="IPR001752">
    <property type="entry name" value="Kinesin_motor_dom"/>
</dbReference>
<evidence type="ECO:0000256" key="6">
    <source>
        <dbReference type="RuleBase" id="RU000394"/>
    </source>
</evidence>
<accession>A0A401PG65</accession>
<gene>
    <name evidence="10" type="ORF">scyTo_0009026</name>
</gene>
<keyword evidence="6" id="KW-0493">Microtubule</keyword>
<name>A0A401PG65_SCYTO</name>
<feature type="binding site" evidence="5">
    <location>
        <begin position="513"/>
        <end position="520"/>
    </location>
    <ligand>
        <name>ATP</name>
        <dbReference type="ChEBI" id="CHEBI:30616"/>
    </ligand>
</feature>
<feature type="region of interest" description="Disordered" evidence="8">
    <location>
        <begin position="775"/>
        <end position="806"/>
    </location>
</feature>
<evidence type="ECO:0000313" key="11">
    <source>
        <dbReference type="Proteomes" id="UP000288216"/>
    </source>
</evidence>
<feature type="compositionally biased region" description="Polar residues" evidence="8">
    <location>
        <begin position="783"/>
        <end position="801"/>
    </location>
</feature>
<feature type="coiled-coil region" evidence="7">
    <location>
        <begin position="131"/>
        <end position="165"/>
    </location>
</feature>
<dbReference type="InterPro" id="IPR036961">
    <property type="entry name" value="Kinesin_motor_dom_sf"/>
</dbReference>
<keyword evidence="5 6" id="KW-0505">Motor protein</keyword>
<evidence type="ECO:0000259" key="9">
    <source>
        <dbReference type="PROSITE" id="PS50067"/>
    </source>
</evidence>
<evidence type="ECO:0000256" key="2">
    <source>
        <dbReference type="ARBA" id="ARBA00022741"/>
    </source>
</evidence>
<dbReference type="InterPro" id="IPR027417">
    <property type="entry name" value="P-loop_NTPase"/>
</dbReference>
<dbReference type="FunFam" id="3.40.850.10:FF:000113">
    <property type="entry name" value="Kinesin-like protein"/>
    <property type="match status" value="1"/>
</dbReference>
<dbReference type="Proteomes" id="UP000288216">
    <property type="component" value="Unassembled WGS sequence"/>
</dbReference>
<dbReference type="SUPFAM" id="SSF52540">
    <property type="entry name" value="P-loop containing nucleoside triphosphate hydrolases"/>
    <property type="match status" value="1"/>
</dbReference>
<proteinExistence type="inferred from homology"/>
<dbReference type="Gene3D" id="3.40.850.10">
    <property type="entry name" value="Kinesin motor domain"/>
    <property type="match status" value="1"/>
</dbReference>
<dbReference type="PROSITE" id="PS50067">
    <property type="entry name" value="KINESIN_MOTOR_2"/>
    <property type="match status" value="1"/>
</dbReference>
<feature type="domain" description="Kinesin motor" evidence="9">
    <location>
        <begin position="430"/>
        <end position="760"/>
    </location>
</feature>